<dbReference type="PROSITE" id="PS51257">
    <property type="entry name" value="PROKAR_LIPOPROTEIN"/>
    <property type="match status" value="1"/>
</dbReference>
<dbReference type="PANTHER" id="PTHR30535">
    <property type="entry name" value="VITAMIN B12-BINDING PROTEIN"/>
    <property type="match status" value="1"/>
</dbReference>
<evidence type="ECO:0000313" key="4">
    <source>
        <dbReference type="EMBL" id="USR91038.1"/>
    </source>
</evidence>
<reference evidence="4" key="1">
    <citation type="submission" date="2022-06" db="EMBL/GenBank/DDBJ databases">
        <title>Genome sequence of Phormidium yuhuli AB48 isolated from an industrial photobioreactor environment.</title>
        <authorList>
            <person name="Qiu Y."/>
            <person name="Noonan A.J.C."/>
            <person name="Dofher K."/>
            <person name="Koch M."/>
            <person name="Kieft B."/>
            <person name="Lin X."/>
            <person name="Ziels R.M."/>
            <person name="Hallam S.J."/>
        </authorList>
    </citation>
    <scope>NUCLEOTIDE SEQUENCE</scope>
    <source>
        <strain evidence="4">AB48</strain>
    </source>
</reference>
<organism evidence="4 5">
    <name type="scientific">Phormidium yuhuli AB48</name>
    <dbReference type="NCBI Taxonomy" id="2940671"/>
    <lineage>
        <taxon>Bacteria</taxon>
        <taxon>Bacillati</taxon>
        <taxon>Cyanobacteriota</taxon>
        <taxon>Cyanophyceae</taxon>
        <taxon>Oscillatoriophycideae</taxon>
        <taxon>Oscillatoriales</taxon>
        <taxon>Oscillatoriaceae</taxon>
        <taxon>Phormidium</taxon>
        <taxon>Phormidium yuhuli</taxon>
    </lineage>
</organism>
<proteinExistence type="inferred from homology"/>
<dbReference type="InterPro" id="IPR002491">
    <property type="entry name" value="ABC_transptr_periplasmic_BD"/>
</dbReference>
<dbReference type="Proteomes" id="UP001056708">
    <property type="component" value="Chromosome"/>
</dbReference>
<dbReference type="SUPFAM" id="SSF53807">
    <property type="entry name" value="Helical backbone' metal receptor"/>
    <property type="match status" value="1"/>
</dbReference>
<keyword evidence="2" id="KW-0732">Signal</keyword>
<comment type="similarity">
    <text evidence="1">Belongs to the bacterial solute-binding protein 8 family.</text>
</comment>
<dbReference type="PANTHER" id="PTHR30535:SF34">
    <property type="entry name" value="MOLYBDATE-BINDING PROTEIN MOLA"/>
    <property type="match status" value="1"/>
</dbReference>
<evidence type="ECO:0000313" key="5">
    <source>
        <dbReference type="Proteomes" id="UP001056708"/>
    </source>
</evidence>
<protein>
    <submittedName>
        <fullName evidence="4">ABC transporter substrate-binding protein</fullName>
    </submittedName>
</protein>
<feature type="domain" description="Fe/B12 periplasmic-binding" evidence="3">
    <location>
        <begin position="53"/>
        <end position="303"/>
    </location>
</feature>
<accession>A0ABY5ASD1</accession>
<dbReference type="InterPro" id="IPR050902">
    <property type="entry name" value="ABC_Transporter_SBP"/>
</dbReference>
<sequence>MFGFLRRSLGLTWLIVGCLGVALVGCSTEDVPQVLDNPTEPDLSQAFPSSVERVVALTSLASDILLELDEGKLVGVPENQLLKNDPRAADIVQIGLGQNPNLETLIDQQPDLVIGAAGMQGQILARLEELGIEVLGYELNSLEDLEQLTREISEKIGANPEVLLSRYQGFIPEEFSGSSGAVLLLVGSQPVVSPNRESWAGDVLANLGLNNLSAQWQGQSPFRGYVTLSPEKIVDANPESILVIATPGDDDPLRSFEALGFWDSLKAVREDRVYLFDYYGLVNPGSLAQIEATYQQLTEVLGE</sequence>
<evidence type="ECO:0000256" key="1">
    <source>
        <dbReference type="ARBA" id="ARBA00008814"/>
    </source>
</evidence>
<evidence type="ECO:0000256" key="2">
    <source>
        <dbReference type="ARBA" id="ARBA00022729"/>
    </source>
</evidence>
<dbReference type="EMBL" id="CP098611">
    <property type="protein sequence ID" value="USR91038.1"/>
    <property type="molecule type" value="Genomic_DNA"/>
</dbReference>
<dbReference type="RefSeq" id="WP_252663072.1">
    <property type="nucleotide sequence ID" value="NZ_CP098611.1"/>
</dbReference>
<dbReference type="Pfam" id="PF01497">
    <property type="entry name" value="Peripla_BP_2"/>
    <property type="match status" value="1"/>
</dbReference>
<keyword evidence="5" id="KW-1185">Reference proteome</keyword>
<dbReference type="PROSITE" id="PS50983">
    <property type="entry name" value="FE_B12_PBP"/>
    <property type="match status" value="1"/>
</dbReference>
<name>A0ABY5ASD1_9CYAN</name>
<dbReference type="NCBIfam" id="NF038402">
    <property type="entry name" value="TroA_like"/>
    <property type="match status" value="1"/>
</dbReference>
<evidence type="ECO:0000259" key="3">
    <source>
        <dbReference type="PROSITE" id="PS50983"/>
    </source>
</evidence>
<dbReference type="InterPro" id="IPR054828">
    <property type="entry name" value="Vit_B12_bind_prot"/>
</dbReference>
<dbReference type="Gene3D" id="3.40.50.1980">
    <property type="entry name" value="Nitrogenase molybdenum iron protein domain"/>
    <property type="match status" value="2"/>
</dbReference>
<gene>
    <name evidence="4" type="ORF">NEA10_19790</name>
</gene>